<evidence type="ECO:0000256" key="1">
    <source>
        <dbReference type="SAM" id="SignalP"/>
    </source>
</evidence>
<dbReference type="EMBL" id="QRGP01000001">
    <property type="protein sequence ID" value="RDV05960.1"/>
    <property type="molecule type" value="Genomic_DNA"/>
</dbReference>
<dbReference type="GO" id="GO:0004222">
    <property type="term" value="F:metalloendopeptidase activity"/>
    <property type="evidence" value="ECO:0007669"/>
    <property type="project" value="TreeGrafter"/>
</dbReference>
<dbReference type="InterPro" id="IPR011055">
    <property type="entry name" value="Dup_hybrid_motif"/>
</dbReference>
<dbReference type="OrthoDB" id="9800107at2"/>
<proteinExistence type="predicted"/>
<dbReference type="SUPFAM" id="SSF51261">
    <property type="entry name" value="Duplicated hybrid motif"/>
    <property type="match status" value="1"/>
</dbReference>
<dbReference type="PANTHER" id="PTHR21666:SF270">
    <property type="entry name" value="MUREIN HYDROLASE ACTIVATOR ENVC"/>
    <property type="match status" value="1"/>
</dbReference>
<dbReference type="Pfam" id="PF01551">
    <property type="entry name" value="Peptidase_M23"/>
    <property type="match status" value="1"/>
</dbReference>
<dbReference type="Gene3D" id="2.70.70.10">
    <property type="entry name" value="Glucose Permease (Domain IIA)"/>
    <property type="match status" value="1"/>
</dbReference>
<comment type="caution">
    <text evidence="3">The sequence shown here is derived from an EMBL/GenBank/DDBJ whole genome shotgun (WGS) entry which is preliminary data.</text>
</comment>
<dbReference type="PANTHER" id="PTHR21666">
    <property type="entry name" value="PEPTIDASE-RELATED"/>
    <property type="match status" value="1"/>
</dbReference>
<dbReference type="InterPro" id="IPR016047">
    <property type="entry name" value="M23ase_b-sheet_dom"/>
</dbReference>
<sequence length="168" mass="18508">MRNSTKLSVFLCFLASTATAQIYNGPVKLGSPLVSYKAITQEFGVDWSRNPELVHTGVDLALAAGNKVFSMKDGVVYKVGNLGGSDGDYVVVFNRDGTSNGYLHLNVSVKSGQRVDRGQIIGTVYSNHLHLNQCKQSDGCQHGAFPNKTFKGQSRDKFNEYYVRPRIR</sequence>
<dbReference type="AlphaFoldDB" id="A0A371BEG3"/>
<evidence type="ECO:0000313" key="3">
    <source>
        <dbReference type="EMBL" id="RDV05960.1"/>
    </source>
</evidence>
<evidence type="ECO:0000259" key="2">
    <source>
        <dbReference type="Pfam" id="PF01551"/>
    </source>
</evidence>
<feature type="chain" id="PRO_5016752954" evidence="1">
    <location>
        <begin position="21"/>
        <end position="168"/>
    </location>
</feature>
<dbReference type="InterPro" id="IPR050570">
    <property type="entry name" value="Cell_wall_metabolism_enzyme"/>
</dbReference>
<evidence type="ECO:0000313" key="4">
    <source>
        <dbReference type="Proteomes" id="UP000263833"/>
    </source>
</evidence>
<keyword evidence="1" id="KW-0732">Signal</keyword>
<organism evidence="3 4">
    <name type="scientific">Sphingorhabdus pulchriflava</name>
    <dbReference type="NCBI Taxonomy" id="2292257"/>
    <lineage>
        <taxon>Bacteria</taxon>
        <taxon>Pseudomonadati</taxon>
        <taxon>Pseudomonadota</taxon>
        <taxon>Alphaproteobacteria</taxon>
        <taxon>Sphingomonadales</taxon>
        <taxon>Sphingomonadaceae</taxon>
        <taxon>Sphingorhabdus</taxon>
    </lineage>
</organism>
<feature type="domain" description="M23ase beta-sheet core" evidence="2">
    <location>
        <begin position="54"/>
        <end position="128"/>
    </location>
</feature>
<dbReference type="CDD" id="cd12797">
    <property type="entry name" value="M23_peptidase"/>
    <property type="match status" value="1"/>
</dbReference>
<dbReference type="Proteomes" id="UP000263833">
    <property type="component" value="Unassembled WGS sequence"/>
</dbReference>
<reference evidence="4" key="1">
    <citation type="submission" date="2018-08" db="EMBL/GenBank/DDBJ databases">
        <authorList>
            <person name="Kim S.-J."/>
            <person name="Jung G.-Y."/>
        </authorList>
    </citation>
    <scope>NUCLEOTIDE SEQUENCE [LARGE SCALE GENOMIC DNA]</scope>
    <source>
        <strain evidence="4">GY_G</strain>
    </source>
</reference>
<accession>A0A371BEG3</accession>
<name>A0A371BEG3_9SPHN</name>
<keyword evidence="4" id="KW-1185">Reference proteome</keyword>
<feature type="signal peptide" evidence="1">
    <location>
        <begin position="1"/>
        <end position="20"/>
    </location>
</feature>
<dbReference type="RefSeq" id="WP_115547520.1">
    <property type="nucleotide sequence ID" value="NZ_QRGP01000001.1"/>
</dbReference>
<protein>
    <submittedName>
        <fullName evidence="3">M23 family peptidase</fullName>
    </submittedName>
</protein>
<gene>
    <name evidence="3" type="ORF">DXH95_00430</name>
</gene>